<dbReference type="KEGG" id="saur:SABB_02390"/>
<proteinExistence type="predicted"/>
<evidence type="ECO:0000313" key="1">
    <source>
        <dbReference type="EMBL" id="NGK22538.1"/>
    </source>
</evidence>
<dbReference type="EMBL" id="CP042127">
    <property type="protein sequence ID" value="QDS64607.1"/>
    <property type="molecule type" value="Genomic_DNA"/>
</dbReference>
<name>A0A517JE24_STAAU</name>
<evidence type="ECO:0008006" key="8">
    <source>
        <dbReference type="Google" id="ProtNLM"/>
    </source>
</evidence>
<dbReference type="RefSeq" id="WP_016028252.1">
    <property type="nucleotide sequence ID" value="NC_021670.1"/>
</dbReference>
<protein>
    <recommendedName>
        <fullName evidence="8">Nucleoside 2-deoxyribosyltransferase</fullName>
    </recommendedName>
</protein>
<dbReference type="EMBL" id="JAAJIY010000103">
    <property type="protein sequence ID" value="NGK22538.1"/>
    <property type="molecule type" value="Genomic_DNA"/>
</dbReference>
<sequence length="219" mass="25272">MNNLKKCFIACPIGTDDSKVRRNSDFLLQSIIKPALESDFEIQRSDLISSTNKITDEIIGGLTNSELVIVDLSTHNPNVFYELGYRHALERPTITMINKDENIPFDVSAYRTIYYSELYADVVNAKDQLKETIKTFTDNDFNFENPVNKYNNIDNEYGVLNRHLLDIKSDLSELKEFLPSVTKQDPDIPADSMVRMMELAVQYPDQFERLMELQNKNSQ</sequence>
<keyword evidence="4" id="KW-0614">Plasmid</keyword>
<evidence type="ECO:0000313" key="6">
    <source>
        <dbReference type="Proteomes" id="UP000547874"/>
    </source>
</evidence>
<gene>
    <name evidence="4" type="ORF">FP483_14755</name>
    <name evidence="1" type="ORF">G0Z31_13810</name>
    <name evidence="2" type="ORF">GQX37_00600</name>
    <name evidence="3" type="ORF">GQX52_02105</name>
</gene>
<evidence type="ECO:0000313" key="4">
    <source>
        <dbReference type="EMBL" id="QDS64607.1"/>
    </source>
</evidence>
<dbReference type="EMBL" id="JAANEC010000009">
    <property type="protein sequence ID" value="NUY11065.1"/>
    <property type="molecule type" value="Genomic_DNA"/>
</dbReference>
<dbReference type="Proteomes" id="UP000547874">
    <property type="component" value="Unassembled WGS sequence"/>
</dbReference>
<reference evidence="6 7" key="2">
    <citation type="journal article" date="2020" name="J. Antimicrob. Chemother.">
        <title>Detection of heterogeneous vancomycin intermediate resistance in MRSA isolates from Latin America.</title>
        <authorList>
            <person name="Castro B.E."/>
            <person name="Berrio M."/>
            <person name="Vargas M.L."/>
            <person name="Carvajal L.P."/>
            <person name="Millan L.V."/>
            <person name="Rios R."/>
            <person name="Hernandez A.K."/>
            <person name="Rincon S."/>
            <person name="Cubides P."/>
            <person name="Forero E."/>
            <person name="Dinh A."/>
            <person name="Seas C."/>
            <person name="Munita J.M."/>
            <person name="Arias C.A."/>
            <person name="Reyes J."/>
            <person name="Diaz L."/>
        </authorList>
    </citation>
    <scope>NUCLEOTIDE SEQUENCE [LARGE SCALE GENOMIC DNA]</scope>
    <source>
        <strain evidence="2 6">UE1097</strain>
        <strain evidence="3 7">UP89</strain>
    </source>
</reference>
<evidence type="ECO:0000313" key="3">
    <source>
        <dbReference type="EMBL" id="NUY67460.1"/>
    </source>
</evidence>
<geneLocation type="plasmid" evidence="4">
    <name>pSALNT106</name>
</geneLocation>
<dbReference type="AlphaFoldDB" id="A0A517JE24"/>
<reference evidence="1 5" key="3">
    <citation type="submission" date="2020-02" db="EMBL/GenBank/DDBJ databases">
        <title>Novel Insights Into The Classification of Staphylococcal Beta-Lactamases In Relation To The Cefazolin Inoculum Effect.</title>
        <authorList>
            <person name="Carvajal L.P."/>
            <person name="Rincon S."/>
            <person name="Echeverri A."/>
            <person name="Porras J."/>
            <person name="Rios R."/>
            <person name="Ordonez K."/>
            <person name="Seas C."/>
            <person name="Gomez-Villegas S."/>
            <person name="Diaz L."/>
            <person name="Arias C.A."/>
            <person name="Reyes J."/>
        </authorList>
    </citation>
    <scope>NUCLEOTIDE SEQUENCE [LARGE SCALE GENOMIC DNA]</scope>
    <source>
        <strain evidence="1 5">UP127</strain>
    </source>
</reference>
<dbReference type="KEGG" id="saur:SABB_05258"/>
<dbReference type="Proteomes" id="UP000561555">
    <property type="component" value="Unassembled WGS sequence"/>
</dbReference>
<evidence type="ECO:0000313" key="5">
    <source>
        <dbReference type="Proteomes" id="UP000478431"/>
    </source>
</evidence>
<dbReference type="EMBL" id="JAANDN010000018">
    <property type="protein sequence ID" value="NUY67460.1"/>
    <property type="molecule type" value="Genomic_DNA"/>
</dbReference>
<dbReference type="Proteomes" id="UP000478431">
    <property type="component" value="Unassembled WGS sequence"/>
</dbReference>
<accession>A0A517JE24</accession>
<dbReference type="Gene3D" id="3.40.50.450">
    <property type="match status" value="1"/>
</dbReference>
<evidence type="ECO:0000313" key="2">
    <source>
        <dbReference type="EMBL" id="NUY11065.1"/>
    </source>
</evidence>
<reference evidence="4" key="1">
    <citation type="submission" date="2019-07" db="EMBL/GenBank/DDBJ databases">
        <title>Comparative genomics of plasmid bearing Staphylococcus aureus strains isolated from various retail meats.</title>
        <authorList>
            <person name="Neyaz L."/>
            <person name="Karki A.B."/>
            <person name="Fakhr M.K."/>
        </authorList>
    </citation>
    <scope>NUCLEOTIDE SEQUENCE</scope>
    <source>
        <strain evidence="4">B6-55A</strain>
        <plasmid evidence="4">pSALNT106</plasmid>
    </source>
</reference>
<organism evidence="4">
    <name type="scientific">Staphylococcus aureus</name>
    <dbReference type="NCBI Taxonomy" id="1280"/>
    <lineage>
        <taxon>Bacteria</taxon>
        <taxon>Bacillati</taxon>
        <taxon>Bacillota</taxon>
        <taxon>Bacilli</taxon>
        <taxon>Bacillales</taxon>
        <taxon>Staphylococcaceae</taxon>
        <taxon>Staphylococcus</taxon>
    </lineage>
</organism>
<evidence type="ECO:0000313" key="7">
    <source>
        <dbReference type="Proteomes" id="UP000561555"/>
    </source>
</evidence>